<feature type="transmembrane region" description="Helical" evidence="17">
    <location>
        <begin position="309"/>
        <end position="329"/>
    </location>
</feature>
<dbReference type="Pfam" id="PF01059">
    <property type="entry name" value="Oxidored_q5_N"/>
    <property type="match status" value="1"/>
</dbReference>
<feature type="transmembrane region" description="Helical" evidence="17">
    <location>
        <begin position="433"/>
        <end position="453"/>
    </location>
</feature>
<keyword evidence="11 17" id="KW-1133">Transmembrane helix</keyword>
<feature type="transmembrane region" description="Helical" evidence="17">
    <location>
        <begin position="62"/>
        <end position="83"/>
    </location>
</feature>
<comment type="function">
    <text evidence="1">Core subunit of the mitochondrial membrane respiratory chain NADH dehydrogenase (Complex I) that is believed to belong to the minimal assembly required for catalysis. Complex I functions in the transfer of electrons from NADH to the respiratory chain. The immediate electron acceptor for the enzyme is believed to be ubiquinone.</text>
</comment>
<dbReference type="PANTHER" id="PTHR43507:SF20">
    <property type="entry name" value="NADH-UBIQUINONE OXIDOREDUCTASE CHAIN 4"/>
    <property type="match status" value="1"/>
</dbReference>
<keyword evidence="7 17" id="KW-0679">Respiratory chain</keyword>
<feature type="transmembrane region" description="Helical" evidence="17">
    <location>
        <begin position="393"/>
        <end position="412"/>
    </location>
</feature>
<evidence type="ECO:0000256" key="2">
    <source>
        <dbReference type="ARBA" id="ARBA00004225"/>
    </source>
</evidence>
<comment type="subcellular location">
    <subcellularLocation>
        <location evidence="2 17">Mitochondrion membrane</location>
        <topology evidence="2 17">Multi-pass membrane protein</topology>
    </subcellularLocation>
</comment>
<evidence type="ECO:0000256" key="14">
    <source>
        <dbReference type="ARBA" id="ARBA00023128"/>
    </source>
</evidence>
<dbReference type="InterPro" id="IPR001750">
    <property type="entry name" value="ND/Mrp_TM"/>
</dbReference>
<keyword evidence="15 17" id="KW-0472">Membrane</keyword>
<protein>
    <recommendedName>
        <fullName evidence="5 17">NADH-ubiquinone oxidoreductase chain 4</fullName>
        <ecNumber evidence="4 17">7.1.1.2</ecNumber>
    </recommendedName>
</protein>
<feature type="transmembrane region" description="Helical" evidence="17">
    <location>
        <begin position="119"/>
        <end position="138"/>
    </location>
</feature>
<keyword evidence="10 17" id="KW-0249">Electron transport</keyword>
<sequence length="454" mass="50506">MLKILMTTMMLIPSALLLPTKHLFTATTAYSMIIMLLTLSWLGPPLNHHPHTINSLLALDQVAAPLIMLSTWTLPLMILASQHHLAHEPWPRKRMFVTTCAALQTTLILTFSAMDLTMFYIMFEATLVPTLILITRWGAQAERLTAGTYFLFYTLLGSLPLLIATLVIYSAGPAAFIIFTMTQAPQNLTYSSNMLWLACTLALLVKMPLYGVHLWLPKAHVEAPIAGSMILAAVLLKLGGYGLIRITPILSPTTQTMYYPFIILSLWGMIMTSLICLRQTDLKSTIAYSSVSHMGLVIAATLIQTPWSIKGAVVLMIAHGLTSSALFCLANTSYERTHTRTLMLTRGLQLAMPLTTTWWLLTVLMNMALPPTINLIGELMIITSLFNWNTTTIILTGLTTMLTATYSLYIFITTQRNKTPPQQTVTPTHTREHLLMTLHLVPILLLITNPMLLL</sequence>
<feature type="transmembrane region" description="Helical" evidence="17">
    <location>
        <begin position="95"/>
        <end position="113"/>
    </location>
</feature>
<dbReference type="Pfam" id="PF00361">
    <property type="entry name" value="Proton_antipo_M"/>
    <property type="match status" value="1"/>
</dbReference>
<evidence type="ECO:0000256" key="1">
    <source>
        <dbReference type="ARBA" id="ARBA00003257"/>
    </source>
</evidence>
<evidence type="ECO:0000256" key="12">
    <source>
        <dbReference type="ARBA" id="ARBA00023027"/>
    </source>
</evidence>
<organism evidence="21">
    <name type="scientific">Cyrtodactylus chanhomeae</name>
    <dbReference type="NCBI Taxonomy" id="1234020"/>
    <lineage>
        <taxon>Eukaryota</taxon>
        <taxon>Metazoa</taxon>
        <taxon>Chordata</taxon>
        <taxon>Craniata</taxon>
        <taxon>Vertebrata</taxon>
        <taxon>Euteleostomi</taxon>
        <taxon>Lepidosauria</taxon>
        <taxon>Squamata</taxon>
        <taxon>Bifurcata</taxon>
        <taxon>Gekkota</taxon>
        <taxon>Gekkonidae</taxon>
        <taxon>Gekkoninae</taxon>
        <taxon>Cyrtodactylus</taxon>
    </lineage>
</organism>
<dbReference type="GO" id="GO:0008137">
    <property type="term" value="F:NADH dehydrogenase (ubiquinone) activity"/>
    <property type="evidence" value="ECO:0007669"/>
    <property type="project" value="UniProtKB-UniRule"/>
</dbReference>
<dbReference type="AlphaFoldDB" id="A0A2Z6BF52"/>
<keyword evidence="13 17" id="KW-0830">Ubiquinone</keyword>
<evidence type="ECO:0000313" key="21">
    <source>
        <dbReference type="EMBL" id="BBD20508.1"/>
    </source>
</evidence>
<feature type="transmembrane region" description="Helical" evidence="17">
    <location>
        <begin position="194"/>
        <end position="216"/>
    </location>
</feature>
<name>A0A2Z6BF52_9SAUR</name>
<keyword evidence="14 17" id="KW-0496">Mitochondrion</keyword>
<evidence type="ECO:0000256" key="4">
    <source>
        <dbReference type="ARBA" id="ARBA00012944"/>
    </source>
</evidence>
<dbReference type="GO" id="GO:0048039">
    <property type="term" value="F:ubiquinone binding"/>
    <property type="evidence" value="ECO:0007669"/>
    <property type="project" value="TreeGrafter"/>
</dbReference>
<feature type="transmembrane region" description="Helical" evidence="17">
    <location>
        <begin position="223"/>
        <end position="244"/>
    </location>
</feature>
<dbReference type="PRINTS" id="PR01437">
    <property type="entry name" value="NUOXDRDTASE4"/>
</dbReference>
<feature type="transmembrane region" description="Helical" evidence="17">
    <location>
        <begin position="286"/>
        <end position="303"/>
    </location>
</feature>
<comment type="catalytic activity">
    <reaction evidence="16 17">
        <text>a ubiquinone + NADH + 5 H(+)(in) = a ubiquinol + NAD(+) + 4 H(+)(out)</text>
        <dbReference type="Rhea" id="RHEA:29091"/>
        <dbReference type="Rhea" id="RHEA-COMP:9565"/>
        <dbReference type="Rhea" id="RHEA-COMP:9566"/>
        <dbReference type="ChEBI" id="CHEBI:15378"/>
        <dbReference type="ChEBI" id="CHEBI:16389"/>
        <dbReference type="ChEBI" id="CHEBI:17976"/>
        <dbReference type="ChEBI" id="CHEBI:57540"/>
        <dbReference type="ChEBI" id="CHEBI:57945"/>
        <dbReference type="EC" id="7.1.1.2"/>
    </reaction>
</comment>
<dbReference type="NCBIfam" id="TIGR01972">
    <property type="entry name" value="NDH_I_M"/>
    <property type="match status" value="1"/>
</dbReference>
<reference evidence="21" key="1">
    <citation type="journal article" date="2018" name="PeerJ">
        <title>Characterization of five complete Cyrtodactylus mitogenome structures reveals low structural diversity and conservation of repeated sequences in the lineage.</title>
        <authorList>
            <person name="Areesirisuk P."/>
            <person name="Muangmai N."/>
            <person name="Kunya K."/>
            <person name="Singchat W."/>
            <person name="Sillapaprayoon S."/>
            <person name="Lapbenjakul S."/>
            <person name="Thapana W."/>
            <person name="Kantachumpoo A."/>
            <person name="Baicharoen S."/>
            <person name="Rerkamnuaychoke B."/>
            <person name="Peyachoknagul S."/>
            <person name="Han K."/>
            <person name="Srikulnath K."/>
        </authorList>
    </citation>
    <scope>NUCLEOTIDE SEQUENCE</scope>
</reference>
<feature type="transmembrane region" description="Helical" evidence="17">
    <location>
        <begin position="350"/>
        <end position="373"/>
    </location>
</feature>
<evidence type="ECO:0000256" key="13">
    <source>
        <dbReference type="ARBA" id="ARBA00023075"/>
    </source>
</evidence>
<feature type="domain" description="NADH:quinone oxidoreductase/Mrp antiporter transmembrane" evidence="19">
    <location>
        <begin position="113"/>
        <end position="402"/>
    </location>
</feature>
<evidence type="ECO:0000256" key="5">
    <source>
        <dbReference type="ARBA" id="ARBA00021006"/>
    </source>
</evidence>
<evidence type="ECO:0000256" key="15">
    <source>
        <dbReference type="ARBA" id="ARBA00023136"/>
    </source>
</evidence>
<comment type="similarity">
    <text evidence="3 17">Belongs to the complex I subunit 4 family.</text>
</comment>
<keyword evidence="6 17" id="KW-0813">Transport</keyword>
<keyword evidence="18" id="KW-0732">Signal</keyword>
<dbReference type="PANTHER" id="PTHR43507">
    <property type="entry name" value="NADH-UBIQUINONE OXIDOREDUCTASE CHAIN 4"/>
    <property type="match status" value="1"/>
</dbReference>
<keyword evidence="8 17" id="KW-0812">Transmembrane</keyword>
<dbReference type="InterPro" id="IPR000260">
    <property type="entry name" value="NADH4_N"/>
</dbReference>
<gene>
    <name evidence="21" type="primary">ND4</name>
</gene>
<evidence type="ECO:0000256" key="7">
    <source>
        <dbReference type="ARBA" id="ARBA00022660"/>
    </source>
</evidence>
<evidence type="ECO:0000256" key="8">
    <source>
        <dbReference type="ARBA" id="ARBA00022692"/>
    </source>
</evidence>
<dbReference type="GO" id="GO:0003954">
    <property type="term" value="F:NADH dehydrogenase activity"/>
    <property type="evidence" value="ECO:0007669"/>
    <property type="project" value="TreeGrafter"/>
</dbReference>
<keyword evidence="9" id="KW-1278">Translocase</keyword>
<dbReference type="InterPro" id="IPR010227">
    <property type="entry name" value="NADH_Q_OxRdtase_chainM/4"/>
</dbReference>
<feature type="transmembrane region" description="Helical" evidence="17">
    <location>
        <begin position="256"/>
        <end position="277"/>
    </location>
</feature>
<dbReference type="GO" id="GO:0042773">
    <property type="term" value="P:ATP synthesis coupled electron transport"/>
    <property type="evidence" value="ECO:0007669"/>
    <property type="project" value="InterPro"/>
</dbReference>
<geneLocation type="mitochondrion" evidence="21"/>
<dbReference type="GO" id="GO:0031966">
    <property type="term" value="C:mitochondrial membrane"/>
    <property type="evidence" value="ECO:0007669"/>
    <property type="project" value="UniProtKB-SubCell"/>
</dbReference>
<evidence type="ECO:0000256" key="11">
    <source>
        <dbReference type="ARBA" id="ARBA00022989"/>
    </source>
</evidence>
<accession>A0A2Z6BF52</accession>
<evidence type="ECO:0000259" key="19">
    <source>
        <dbReference type="Pfam" id="PF00361"/>
    </source>
</evidence>
<feature type="transmembrane region" description="Helical" evidence="17">
    <location>
        <begin position="150"/>
        <end position="182"/>
    </location>
</feature>
<feature type="transmembrane region" description="Helical" evidence="17">
    <location>
        <begin position="21"/>
        <end position="42"/>
    </location>
</feature>
<evidence type="ECO:0000256" key="6">
    <source>
        <dbReference type="ARBA" id="ARBA00022448"/>
    </source>
</evidence>
<proteinExistence type="inferred from homology"/>
<evidence type="ECO:0000256" key="10">
    <source>
        <dbReference type="ARBA" id="ARBA00022982"/>
    </source>
</evidence>
<evidence type="ECO:0000259" key="20">
    <source>
        <dbReference type="Pfam" id="PF01059"/>
    </source>
</evidence>
<evidence type="ECO:0000256" key="9">
    <source>
        <dbReference type="ARBA" id="ARBA00022967"/>
    </source>
</evidence>
<evidence type="ECO:0000256" key="17">
    <source>
        <dbReference type="RuleBase" id="RU003297"/>
    </source>
</evidence>
<feature type="chain" id="PRO_5016376799" description="NADH-ubiquinone oxidoreductase chain 4" evidence="18">
    <location>
        <begin position="18"/>
        <end position="454"/>
    </location>
</feature>
<feature type="domain" description="NADH:ubiquinone oxidoreductase chain 4 N-terminal" evidence="20">
    <location>
        <begin position="1"/>
        <end position="110"/>
    </location>
</feature>
<evidence type="ECO:0000256" key="18">
    <source>
        <dbReference type="SAM" id="SignalP"/>
    </source>
</evidence>
<evidence type="ECO:0000256" key="16">
    <source>
        <dbReference type="ARBA" id="ARBA00049551"/>
    </source>
</evidence>
<keyword evidence="12 17" id="KW-0520">NAD</keyword>
<dbReference type="EMBL" id="AP018117">
    <property type="protein sequence ID" value="BBD20508.1"/>
    <property type="molecule type" value="Genomic_DNA"/>
</dbReference>
<evidence type="ECO:0000256" key="3">
    <source>
        <dbReference type="ARBA" id="ARBA00009025"/>
    </source>
</evidence>
<dbReference type="InterPro" id="IPR003918">
    <property type="entry name" value="NADH_UbQ_OxRdtase"/>
</dbReference>
<feature type="signal peptide" evidence="18">
    <location>
        <begin position="1"/>
        <end position="17"/>
    </location>
</feature>
<dbReference type="EC" id="7.1.1.2" evidence="4 17"/>
<dbReference type="GO" id="GO:0015990">
    <property type="term" value="P:electron transport coupled proton transport"/>
    <property type="evidence" value="ECO:0007669"/>
    <property type="project" value="TreeGrafter"/>
</dbReference>
<comment type="function">
    <text evidence="17">Core subunit of the mitochondrial membrane respiratory chain NADH dehydrogenase (Complex I) which catalyzes electron transfer from NADH through the respiratory chain, using ubiquinone as an electron acceptor. Essential for the catalytic activity and assembly of complex I.</text>
</comment>